<comment type="caution">
    <text evidence="1">The sequence shown here is derived from an EMBL/GenBank/DDBJ whole genome shotgun (WGS) entry which is preliminary data.</text>
</comment>
<dbReference type="Proteomes" id="UP001189429">
    <property type="component" value="Unassembled WGS sequence"/>
</dbReference>
<sequence>MKSGGEKLCNVHWEFMYTQKHGDLTSTPPLATILDPKRIIDGQPTAAHNKNQVAELEAKIKDRGIKLSMKNEVAADIDSTDLSFKEGMAPCLTASRGASSGAWLAFRRRRMNQAELMRIQGMDPSVIKVSMSQVAMGRALGNAMSQNVLERIFVALLPSVGLAQSTDLKDRYAAA</sequence>
<evidence type="ECO:0000313" key="2">
    <source>
        <dbReference type="Proteomes" id="UP001189429"/>
    </source>
</evidence>
<evidence type="ECO:0000313" key="1">
    <source>
        <dbReference type="EMBL" id="CAK0902245.1"/>
    </source>
</evidence>
<proteinExistence type="predicted"/>
<accession>A0ABN9XSB5</accession>
<dbReference type="EMBL" id="CAUYUJ010021047">
    <property type="protein sequence ID" value="CAK0902245.1"/>
    <property type="molecule type" value="Genomic_DNA"/>
</dbReference>
<name>A0ABN9XSB5_9DINO</name>
<dbReference type="SUPFAM" id="SSF53335">
    <property type="entry name" value="S-adenosyl-L-methionine-dependent methyltransferases"/>
    <property type="match status" value="1"/>
</dbReference>
<dbReference type="InterPro" id="IPR029063">
    <property type="entry name" value="SAM-dependent_MTases_sf"/>
</dbReference>
<organism evidence="1 2">
    <name type="scientific">Prorocentrum cordatum</name>
    <dbReference type="NCBI Taxonomy" id="2364126"/>
    <lineage>
        <taxon>Eukaryota</taxon>
        <taxon>Sar</taxon>
        <taxon>Alveolata</taxon>
        <taxon>Dinophyceae</taxon>
        <taxon>Prorocentrales</taxon>
        <taxon>Prorocentraceae</taxon>
        <taxon>Prorocentrum</taxon>
    </lineage>
</organism>
<gene>
    <name evidence="1" type="ORF">PCOR1329_LOCUS78924</name>
</gene>
<evidence type="ECO:0008006" key="3">
    <source>
        <dbReference type="Google" id="ProtNLM"/>
    </source>
</evidence>
<keyword evidence="2" id="KW-1185">Reference proteome</keyword>
<reference evidence="1" key="1">
    <citation type="submission" date="2023-10" db="EMBL/GenBank/DDBJ databases">
        <authorList>
            <person name="Chen Y."/>
            <person name="Shah S."/>
            <person name="Dougan E. K."/>
            <person name="Thang M."/>
            <person name="Chan C."/>
        </authorList>
    </citation>
    <scope>NUCLEOTIDE SEQUENCE [LARGE SCALE GENOMIC DNA]</scope>
</reference>
<protein>
    <recommendedName>
        <fullName evidence="3">DNA (cytosine-5-)-methyltransferase</fullName>
    </recommendedName>
</protein>